<dbReference type="Proteomes" id="UP001076464">
    <property type="component" value="Unassembled WGS sequence"/>
</dbReference>
<evidence type="ECO:0000313" key="2">
    <source>
        <dbReference type="Proteomes" id="UP001076464"/>
    </source>
</evidence>
<organism evidence="1 2">
    <name type="scientific">Roseateles hydrophilus</name>
    <dbReference type="NCBI Taxonomy" id="2975054"/>
    <lineage>
        <taxon>Bacteria</taxon>
        <taxon>Pseudomonadati</taxon>
        <taxon>Pseudomonadota</taxon>
        <taxon>Betaproteobacteria</taxon>
        <taxon>Burkholderiales</taxon>
        <taxon>Sphaerotilaceae</taxon>
        <taxon>Roseateles</taxon>
    </lineage>
</organism>
<gene>
    <name evidence="1" type="ORF">NYO99_08270</name>
</gene>
<evidence type="ECO:0000313" key="1">
    <source>
        <dbReference type="EMBL" id="MCY4744963.1"/>
    </source>
</evidence>
<sequence>MPLLPPTLRPLSIALALAAFAAGARADVSVFVDSYNTNTTANQSVANNAAVHLLQGYSQLWTTGTAWNTGSATALGAPVLAANQAYVIQVTRNRTAEQELAAYYNDRRHQSFSAIAGLGDRAAAFQSAAGAFTTITSLGLANTAKYDDKSNGAGDTTSATVGKMVTLVNTLRGSNTSSNPSKNYFNSPRPWRLSDDGATVTATGLESTGYTTAVLADGTPDLSKPLTYFPDYNSSVVVAPSLMAVRSTTPTSDGGFVSGHTNAAYLASIALAYAAPERFSSLLLNASEMGDLRIVAGQHLPLDVIGGRMLGTALSAAKLYEAGNATLKAEARAQGAALMAGASAGRFDGLDAAAVATNRANRDLYTFRMTYGLPTTQALNVDAVVPKGAEVLLETKLNYLSAEQRREVLRTTAIASGHAVTDDAEGWGRLNLYAAGDGYGRFDNTVTVVMDSADGGMAARDAWHNDIGGAGGLVKQGDGSLALTGNNSFSGGVSVMGGELVAASAHALGSGHVSVAGGATLVDYAPGNLQIGGNLTLADGATFEYVVDMPSVGGALMVSGLTQLDGTLRLNLASAGQVLGGVAFQLISTSGGALQGRFDSVELTGVDASLWNTTLSYNDHGVSFQISAVPEPQTWALLVGGLAVIGAMARRRRG</sequence>
<comment type="caution">
    <text evidence="1">The sequence shown here is derived from an EMBL/GenBank/DDBJ whole genome shotgun (WGS) entry which is preliminary data.</text>
</comment>
<keyword evidence="2" id="KW-1185">Reference proteome</keyword>
<proteinExistence type="predicted"/>
<accession>A0ACC6C950</accession>
<dbReference type="EMBL" id="JAPPUY010000002">
    <property type="protein sequence ID" value="MCY4744963.1"/>
    <property type="molecule type" value="Genomic_DNA"/>
</dbReference>
<protein>
    <submittedName>
        <fullName evidence="1">Phosphatase PAP2 family protein</fullName>
    </submittedName>
</protein>
<name>A0ACC6C950_9BURK</name>
<reference evidence="1" key="1">
    <citation type="submission" date="2022-08" db="EMBL/GenBank/DDBJ databases">
        <title>Genome sequencing of Pelomonas sp. UHG3.</title>
        <authorList>
            <person name="So Y."/>
        </authorList>
    </citation>
    <scope>NUCLEOTIDE SEQUENCE</scope>
    <source>
        <strain evidence="1">UHG3</strain>
    </source>
</reference>